<organism evidence="2 3">
    <name type="scientific">Pectobacterium zantedeschiae</name>
    <dbReference type="NCBI Taxonomy" id="2034769"/>
    <lineage>
        <taxon>Bacteria</taxon>
        <taxon>Pseudomonadati</taxon>
        <taxon>Pseudomonadota</taxon>
        <taxon>Gammaproteobacteria</taxon>
        <taxon>Enterobacterales</taxon>
        <taxon>Pectobacteriaceae</taxon>
        <taxon>Pectobacterium</taxon>
    </lineage>
</organism>
<proteinExistence type="predicted"/>
<gene>
    <name evidence="2" type="ORF">CLR69_15225</name>
</gene>
<feature type="transmembrane region" description="Helical" evidence="1">
    <location>
        <begin position="12"/>
        <end position="35"/>
    </location>
</feature>
<comment type="caution">
    <text evidence="2">The sequence shown here is derived from an EMBL/GenBank/DDBJ whole genome shotgun (WGS) entry which is preliminary data.</text>
</comment>
<dbReference type="AlphaFoldDB" id="A0A9X8JFZ3"/>
<keyword evidence="1" id="KW-0812">Transmembrane</keyword>
<accession>A0A9X8JFZ3</accession>
<evidence type="ECO:0000313" key="2">
    <source>
        <dbReference type="EMBL" id="RYC41485.1"/>
    </source>
</evidence>
<evidence type="ECO:0000313" key="3">
    <source>
        <dbReference type="Proteomes" id="UP001138460"/>
    </source>
</evidence>
<protein>
    <submittedName>
        <fullName evidence="2">Uncharacterized protein</fullName>
    </submittedName>
</protein>
<dbReference type="RefSeq" id="WP_129706981.1">
    <property type="nucleotide sequence ID" value="NZ_JBEHFA010000001.1"/>
</dbReference>
<keyword evidence="3" id="KW-1185">Reference proteome</keyword>
<dbReference type="EMBL" id="NWTM01000002">
    <property type="protein sequence ID" value="RYC41485.1"/>
    <property type="molecule type" value="Genomic_DNA"/>
</dbReference>
<keyword evidence="1" id="KW-0472">Membrane</keyword>
<sequence>MKPDPRKKSRSTKIIPLILLSLVLAAGGIGFLYVFSLAKQIDEDIEQRLGNGMWDMPAQVYSKS</sequence>
<dbReference type="Proteomes" id="UP001138460">
    <property type="component" value="Unassembled WGS sequence"/>
</dbReference>
<name>A0A9X8JFZ3_9GAMM</name>
<keyword evidence="1" id="KW-1133">Transmembrane helix</keyword>
<reference evidence="2 3" key="1">
    <citation type="journal article" date="2018" name="Syst. Appl. Microbiol.">
        <title>Pectobacterium zantedeschiae sp. nov. a new species of a soft rot pathogen isolated from Calla lily (Zantedeschia spp.).</title>
        <authorList>
            <person name="Waleron M."/>
            <person name="Misztak A."/>
            <person name="Waleron M."/>
            <person name="Franczuk M."/>
            <person name="Jonca J."/>
            <person name="Wielgomas B."/>
            <person name="Mikicinski A."/>
            <person name="Popovic T."/>
            <person name="Waleron K."/>
        </authorList>
    </citation>
    <scope>NUCLEOTIDE SEQUENCE [LARGE SCALE GENOMIC DNA]</scope>
    <source>
        <strain evidence="2 3">9M</strain>
    </source>
</reference>
<evidence type="ECO:0000256" key="1">
    <source>
        <dbReference type="SAM" id="Phobius"/>
    </source>
</evidence>